<proteinExistence type="predicted"/>
<reference evidence="3" key="2">
    <citation type="submission" date="2023-11" db="UniProtKB">
        <authorList>
            <consortium name="WormBaseParasite"/>
        </authorList>
    </citation>
    <scope>IDENTIFICATION</scope>
</reference>
<sequence length="142" mass="16581">MSEFIITLACCISSYVLIGLIFALGVHTFRKHYVPTSEFRRINPLEDVGYTVSRNLIFLNPAVLYDILKNDPFFDPDIYEMKDQLNREDIELLTKQAMRLLLRQSVVGTNLPASLAYLRRCLLILTEAKRERQMKQGRLHKY</sequence>
<evidence type="ECO:0000256" key="1">
    <source>
        <dbReference type="SAM" id="Phobius"/>
    </source>
</evidence>
<keyword evidence="2" id="KW-1185">Reference proteome</keyword>
<dbReference type="Proteomes" id="UP000050795">
    <property type="component" value="Unassembled WGS sequence"/>
</dbReference>
<keyword evidence="1" id="KW-0812">Transmembrane</keyword>
<keyword evidence="1" id="KW-0472">Membrane</keyword>
<feature type="transmembrane region" description="Helical" evidence="1">
    <location>
        <begin position="6"/>
        <end position="26"/>
    </location>
</feature>
<keyword evidence="1" id="KW-1133">Transmembrane helix</keyword>
<accession>A0AA85KA53</accession>
<dbReference type="AlphaFoldDB" id="A0AA85KA53"/>
<evidence type="ECO:0000313" key="3">
    <source>
        <dbReference type="WBParaSite" id="TREG1_72560.1"/>
    </source>
</evidence>
<evidence type="ECO:0000313" key="2">
    <source>
        <dbReference type="Proteomes" id="UP000050795"/>
    </source>
</evidence>
<dbReference type="WBParaSite" id="TREG1_72560.1">
    <property type="protein sequence ID" value="TREG1_72560.1"/>
    <property type="gene ID" value="TREG1_72560"/>
</dbReference>
<name>A0AA85KA53_TRIRE</name>
<protein>
    <submittedName>
        <fullName evidence="3">Uncharacterized protein</fullName>
    </submittedName>
</protein>
<reference evidence="2" key="1">
    <citation type="submission" date="2022-06" db="EMBL/GenBank/DDBJ databases">
        <authorList>
            <person name="Berger JAMES D."/>
            <person name="Berger JAMES D."/>
        </authorList>
    </citation>
    <scope>NUCLEOTIDE SEQUENCE [LARGE SCALE GENOMIC DNA]</scope>
</reference>
<organism evidence="2 3">
    <name type="scientific">Trichobilharzia regenti</name>
    <name type="common">Nasal bird schistosome</name>
    <dbReference type="NCBI Taxonomy" id="157069"/>
    <lineage>
        <taxon>Eukaryota</taxon>
        <taxon>Metazoa</taxon>
        <taxon>Spiralia</taxon>
        <taxon>Lophotrochozoa</taxon>
        <taxon>Platyhelminthes</taxon>
        <taxon>Trematoda</taxon>
        <taxon>Digenea</taxon>
        <taxon>Strigeidida</taxon>
        <taxon>Schistosomatoidea</taxon>
        <taxon>Schistosomatidae</taxon>
        <taxon>Trichobilharzia</taxon>
    </lineage>
</organism>